<dbReference type="PANTHER" id="PTHR13046:SF0">
    <property type="entry name" value="CAAX PRENYL PROTEASE 2"/>
    <property type="match status" value="1"/>
</dbReference>
<accession>A0AA40DZI5</accession>
<evidence type="ECO:0000256" key="4">
    <source>
        <dbReference type="ARBA" id="ARBA00022692"/>
    </source>
</evidence>
<evidence type="ECO:0000256" key="6">
    <source>
        <dbReference type="ARBA" id="ARBA00022824"/>
    </source>
</evidence>
<keyword evidence="5" id="KW-0378">Hydrolase</keyword>
<comment type="similarity">
    <text evidence="2">Belongs to the peptidase U48 family.</text>
</comment>
<evidence type="ECO:0000256" key="11">
    <source>
        <dbReference type="SAM" id="Phobius"/>
    </source>
</evidence>
<evidence type="ECO:0000259" key="12">
    <source>
        <dbReference type="Pfam" id="PF02517"/>
    </source>
</evidence>
<evidence type="ECO:0000256" key="10">
    <source>
        <dbReference type="ARBA" id="ARBA00049729"/>
    </source>
</evidence>
<gene>
    <name evidence="13" type="ORF">B0T26DRAFT_642569</name>
</gene>
<keyword evidence="6" id="KW-0256">Endoplasmic reticulum</keyword>
<dbReference type="Pfam" id="PF02517">
    <property type="entry name" value="Rce1-like"/>
    <property type="match status" value="1"/>
</dbReference>
<keyword evidence="14" id="KW-1185">Reference proteome</keyword>
<dbReference type="GO" id="GO:0005789">
    <property type="term" value="C:endoplasmic reticulum membrane"/>
    <property type="evidence" value="ECO:0007669"/>
    <property type="project" value="UniProtKB-SubCell"/>
</dbReference>
<evidence type="ECO:0000256" key="3">
    <source>
        <dbReference type="ARBA" id="ARBA00022670"/>
    </source>
</evidence>
<keyword evidence="8 11" id="KW-0472">Membrane</keyword>
<evidence type="ECO:0000256" key="8">
    <source>
        <dbReference type="ARBA" id="ARBA00023136"/>
    </source>
</evidence>
<dbReference type="Proteomes" id="UP001172101">
    <property type="component" value="Unassembled WGS sequence"/>
</dbReference>
<feature type="transmembrane region" description="Helical" evidence="11">
    <location>
        <begin position="236"/>
        <end position="253"/>
    </location>
</feature>
<comment type="catalytic activity">
    <reaction evidence="9">
        <text>Hydrolyzes the peptide bond -P2-(S-farnesyl or geranylgeranyl)C-P1'-P2'-P3'-COOH where P1' and P2' are amino acids with aliphatic sidechains and P3' is any C-terminal residue.</text>
        <dbReference type="EC" id="3.4.26.1"/>
    </reaction>
</comment>
<evidence type="ECO:0000256" key="9">
    <source>
        <dbReference type="ARBA" id="ARBA00047280"/>
    </source>
</evidence>
<evidence type="ECO:0000256" key="2">
    <source>
        <dbReference type="ARBA" id="ARBA00006897"/>
    </source>
</evidence>
<evidence type="ECO:0000256" key="7">
    <source>
        <dbReference type="ARBA" id="ARBA00022989"/>
    </source>
</evidence>
<dbReference type="EC" id="3.4.26.1" evidence="10"/>
<organism evidence="13 14">
    <name type="scientific">Lasiosphaeria miniovina</name>
    <dbReference type="NCBI Taxonomy" id="1954250"/>
    <lineage>
        <taxon>Eukaryota</taxon>
        <taxon>Fungi</taxon>
        <taxon>Dikarya</taxon>
        <taxon>Ascomycota</taxon>
        <taxon>Pezizomycotina</taxon>
        <taxon>Sordariomycetes</taxon>
        <taxon>Sordariomycetidae</taxon>
        <taxon>Sordariales</taxon>
        <taxon>Lasiosphaeriaceae</taxon>
        <taxon>Lasiosphaeria</taxon>
    </lineage>
</organism>
<keyword evidence="4 11" id="KW-0812">Transmembrane</keyword>
<sequence length="346" mass="38134">MPALGEVMRKLNPWYHEGRLSRSLPRYEPPAPPPISTAAASVLIVVYALVYFLPFYASPTTRPSPTLSRDAPSVIRARIRSVSISCLLCCAATLAVLTRGGAHVSPADVLHLMGLWPPALADTARAVLLTALLFAGPLFAYFVVDAGWREWLRLEPVLALWGDWMTWRNIVAGPVTEEVLFRAASVPLMLVARTPVRQTIFLSPVLFGLAHVHHFYEFRLTQPQVSVAAAVLRSVFQLGFTTLFGAYATFLFVRTGSLPAVCAVHAFCNCMGLPRLWGRVQPQVPDDDPAPLRRRDEQRPSTGAVWLWTAAYYVLLVAGATAWWKNIWALTESPNALVSDLAFTAT</sequence>
<comment type="caution">
    <text evidence="13">The sequence shown here is derived from an EMBL/GenBank/DDBJ whole genome shotgun (WGS) entry which is preliminary data.</text>
</comment>
<evidence type="ECO:0000313" key="13">
    <source>
        <dbReference type="EMBL" id="KAK0722359.1"/>
    </source>
</evidence>
<feature type="transmembrane region" description="Helical" evidence="11">
    <location>
        <begin position="303"/>
        <end position="324"/>
    </location>
</feature>
<feature type="transmembrane region" description="Helical" evidence="11">
    <location>
        <begin position="77"/>
        <end position="97"/>
    </location>
</feature>
<feature type="transmembrane region" description="Helical" evidence="11">
    <location>
        <begin position="123"/>
        <end position="144"/>
    </location>
</feature>
<dbReference type="GeneID" id="85320724"/>
<feature type="transmembrane region" description="Helical" evidence="11">
    <location>
        <begin position="35"/>
        <end position="56"/>
    </location>
</feature>
<keyword evidence="3" id="KW-0645">Protease</keyword>
<dbReference type="GO" id="GO:0071586">
    <property type="term" value="P:CAAX-box protein processing"/>
    <property type="evidence" value="ECO:0007669"/>
    <property type="project" value="InterPro"/>
</dbReference>
<feature type="transmembrane region" description="Helical" evidence="11">
    <location>
        <begin position="199"/>
        <end position="216"/>
    </location>
</feature>
<evidence type="ECO:0000313" key="14">
    <source>
        <dbReference type="Proteomes" id="UP001172101"/>
    </source>
</evidence>
<name>A0AA40DZI5_9PEZI</name>
<dbReference type="AlphaFoldDB" id="A0AA40DZI5"/>
<dbReference type="EMBL" id="JAUIRO010000003">
    <property type="protein sequence ID" value="KAK0722359.1"/>
    <property type="molecule type" value="Genomic_DNA"/>
</dbReference>
<dbReference type="GO" id="GO:0004222">
    <property type="term" value="F:metalloendopeptidase activity"/>
    <property type="evidence" value="ECO:0007669"/>
    <property type="project" value="InterPro"/>
</dbReference>
<dbReference type="InterPro" id="IPR039731">
    <property type="entry name" value="Rce1"/>
</dbReference>
<reference evidence="13" key="1">
    <citation type="submission" date="2023-06" db="EMBL/GenBank/DDBJ databases">
        <title>Genome-scale phylogeny and comparative genomics of the fungal order Sordariales.</title>
        <authorList>
            <consortium name="Lawrence Berkeley National Laboratory"/>
            <person name="Hensen N."/>
            <person name="Bonometti L."/>
            <person name="Westerberg I."/>
            <person name="Brannstrom I.O."/>
            <person name="Guillou S."/>
            <person name="Cros-Aarteil S."/>
            <person name="Calhoun S."/>
            <person name="Haridas S."/>
            <person name="Kuo A."/>
            <person name="Mondo S."/>
            <person name="Pangilinan J."/>
            <person name="Riley R."/>
            <person name="LaButti K."/>
            <person name="Andreopoulos B."/>
            <person name="Lipzen A."/>
            <person name="Chen C."/>
            <person name="Yanf M."/>
            <person name="Daum C."/>
            <person name="Ng V."/>
            <person name="Clum A."/>
            <person name="Steindorff A."/>
            <person name="Ohm R."/>
            <person name="Martin F."/>
            <person name="Silar P."/>
            <person name="Natvig D."/>
            <person name="Lalanne C."/>
            <person name="Gautier V."/>
            <person name="Ament-velasquez S.L."/>
            <person name="Kruys A."/>
            <person name="Hutchinson M.I."/>
            <person name="Powell A.J."/>
            <person name="Barry K."/>
            <person name="Miller A.N."/>
            <person name="Grigoriev I.V."/>
            <person name="Debuchy R."/>
            <person name="Gladieux P."/>
            <person name="Thoren M.H."/>
            <person name="Johannesson H."/>
        </authorList>
    </citation>
    <scope>NUCLEOTIDE SEQUENCE</scope>
    <source>
        <strain evidence="13">SMH2392-1A</strain>
    </source>
</reference>
<feature type="domain" description="CAAX prenyl protease 2/Lysostaphin resistance protein A-like" evidence="12">
    <location>
        <begin position="164"/>
        <end position="271"/>
    </location>
</feature>
<dbReference type="InterPro" id="IPR003675">
    <property type="entry name" value="Rce1/LyrA-like_dom"/>
</dbReference>
<evidence type="ECO:0000256" key="1">
    <source>
        <dbReference type="ARBA" id="ARBA00004477"/>
    </source>
</evidence>
<keyword evidence="7 11" id="KW-1133">Transmembrane helix</keyword>
<comment type="subcellular location">
    <subcellularLocation>
        <location evidence="1">Endoplasmic reticulum membrane</location>
        <topology evidence="1">Multi-pass membrane protein</topology>
    </subcellularLocation>
</comment>
<dbReference type="PANTHER" id="PTHR13046">
    <property type="entry name" value="PROTEASE U48 CAAX PRENYL PROTEASE RCE1"/>
    <property type="match status" value="1"/>
</dbReference>
<dbReference type="RefSeq" id="XP_060298283.1">
    <property type="nucleotide sequence ID" value="XM_060437454.1"/>
</dbReference>
<evidence type="ECO:0000256" key="5">
    <source>
        <dbReference type="ARBA" id="ARBA00022801"/>
    </source>
</evidence>
<protein>
    <recommendedName>
        <fullName evidence="10">intramembrane prenyl-peptidase Rce1</fullName>
        <ecNumber evidence="10">3.4.26.1</ecNumber>
    </recommendedName>
</protein>
<proteinExistence type="inferred from homology"/>